<dbReference type="PANTHER" id="PTHR44196:SF3">
    <property type="entry name" value="SHORT CHAIN DEHYDROGENASE FAMILY PROTEIN"/>
    <property type="match status" value="1"/>
</dbReference>
<dbReference type="EMBL" id="JAUEIE010000004">
    <property type="protein sequence ID" value="MDN0022594.1"/>
    <property type="molecule type" value="Genomic_DNA"/>
</dbReference>
<dbReference type="AlphaFoldDB" id="A0AAW7JJL3"/>
<reference evidence="4" key="2">
    <citation type="submission" date="2023-08" db="EMBL/GenBank/DDBJ databases">
        <title>Identification and characterization of horizontal gene transfer across gut microbiota members of farm animals based on homology search.</title>
        <authorList>
            <person name="Schwarzerova J."/>
            <person name="Nykrynova M."/>
            <person name="Jureckova K."/>
            <person name="Cejkova D."/>
            <person name="Rychlik I."/>
        </authorList>
    </citation>
    <scope>NUCLEOTIDE SEQUENCE</scope>
    <source>
        <strain evidence="4">ET15</strain>
        <strain evidence="3">ET37</strain>
    </source>
</reference>
<comment type="similarity">
    <text evidence="1">Belongs to the short-chain dehydrogenases/reductases (SDR) family.</text>
</comment>
<keyword evidence="5" id="KW-1185">Reference proteome</keyword>
<organism evidence="4 6">
    <name type="scientific">Leyella lascolaii</name>
    <dbReference type="NCBI Taxonomy" id="1776379"/>
    <lineage>
        <taxon>Bacteria</taxon>
        <taxon>Pseudomonadati</taxon>
        <taxon>Bacteroidota</taxon>
        <taxon>Bacteroidia</taxon>
        <taxon>Bacteroidales</taxon>
        <taxon>Prevotellaceae</taxon>
        <taxon>Leyella</taxon>
    </lineage>
</organism>
<evidence type="ECO:0000256" key="1">
    <source>
        <dbReference type="ARBA" id="ARBA00006484"/>
    </source>
</evidence>
<dbReference type="EMBL" id="JAUEIF010000006">
    <property type="protein sequence ID" value="MDN0025409.1"/>
    <property type="molecule type" value="Genomic_DNA"/>
</dbReference>
<dbReference type="Proteomes" id="UP001167831">
    <property type="component" value="Unassembled WGS sequence"/>
</dbReference>
<dbReference type="PRINTS" id="PR00081">
    <property type="entry name" value="GDHRDH"/>
</dbReference>
<evidence type="ECO:0000256" key="2">
    <source>
        <dbReference type="ARBA" id="ARBA00023002"/>
    </source>
</evidence>
<dbReference type="InterPro" id="IPR036291">
    <property type="entry name" value="NAD(P)-bd_dom_sf"/>
</dbReference>
<gene>
    <name evidence="3" type="ORF">QVN81_06075</name>
    <name evidence="4" type="ORF">QVN84_07750</name>
</gene>
<dbReference type="PANTHER" id="PTHR44196">
    <property type="entry name" value="DEHYDROGENASE/REDUCTASE SDR FAMILY MEMBER 7B"/>
    <property type="match status" value="1"/>
</dbReference>
<evidence type="ECO:0000313" key="3">
    <source>
        <dbReference type="EMBL" id="MDN0022594.1"/>
    </source>
</evidence>
<evidence type="ECO:0000313" key="5">
    <source>
        <dbReference type="Proteomes" id="UP001167831"/>
    </source>
</evidence>
<dbReference type="GO" id="GO:0016020">
    <property type="term" value="C:membrane"/>
    <property type="evidence" value="ECO:0007669"/>
    <property type="project" value="TreeGrafter"/>
</dbReference>
<dbReference type="Proteomes" id="UP001168478">
    <property type="component" value="Unassembled WGS sequence"/>
</dbReference>
<evidence type="ECO:0000313" key="6">
    <source>
        <dbReference type="Proteomes" id="UP001168478"/>
    </source>
</evidence>
<dbReference type="RefSeq" id="WP_068855592.1">
    <property type="nucleotide sequence ID" value="NZ_JAUEIE010000004.1"/>
</dbReference>
<dbReference type="InterPro" id="IPR020904">
    <property type="entry name" value="Sc_DH/Rdtase_CS"/>
</dbReference>
<comment type="caution">
    <text evidence="4">The sequence shown here is derived from an EMBL/GenBank/DDBJ whole genome shotgun (WGS) entry which is preliminary data.</text>
</comment>
<protein>
    <submittedName>
        <fullName evidence="4">SDR family NAD(P)-dependent oxidoreductase</fullName>
    </submittedName>
</protein>
<dbReference type="Pfam" id="PF00106">
    <property type="entry name" value="adh_short"/>
    <property type="match status" value="1"/>
</dbReference>
<proteinExistence type="inferred from homology"/>
<dbReference type="Gene3D" id="3.40.50.720">
    <property type="entry name" value="NAD(P)-binding Rossmann-like Domain"/>
    <property type="match status" value="1"/>
</dbReference>
<sequence>MKTKRAIIVGATSGIGYATAKLLASNGWIVGIAGRREDLLLQIQHSHCGIVATQRIDITEDDATEGLMRLIHKVGGMDMYFHSSGIGYQNASLEASKELATVSTNVLGFTRMTDFAFEYFHNHPDTDGIIAVISSIAGTKGLGVAPAYSASKKYINTYLESLAQLCSIRSIKNIHILDIRPGFVKTPFLGDECHYPMQLDADYVARCICKAIEHRKCVITIDWRYRILVFLWHLIPRCIWTKMKIGS</sequence>
<evidence type="ECO:0000313" key="4">
    <source>
        <dbReference type="EMBL" id="MDN0025409.1"/>
    </source>
</evidence>
<reference evidence="4" key="1">
    <citation type="submission" date="2023-06" db="EMBL/GenBank/DDBJ databases">
        <authorList>
            <person name="Zeman M."/>
            <person name="Kubasova T."/>
            <person name="Jahodarova E."/>
            <person name="Nykrynova M."/>
            <person name="Rychlik I."/>
        </authorList>
    </citation>
    <scope>NUCLEOTIDE SEQUENCE</scope>
    <source>
        <strain evidence="4">ET15</strain>
        <strain evidence="3">ET37</strain>
    </source>
</reference>
<dbReference type="InterPro" id="IPR002347">
    <property type="entry name" value="SDR_fam"/>
</dbReference>
<dbReference type="GO" id="GO:0016491">
    <property type="term" value="F:oxidoreductase activity"/>
    <property type="evidence" value="ECO:0007669"/>
    <property type="project" value="UniProtKB-KW"/>
</dbReference>
<name>A0AAW7JJL3_9BACT</name>
<dbReference type="PROSITE" id="PS00061">
    <property type="entry name" value="ADH_SHORT"/>
    <property type="match status" value="1"/>
</dbReference>
<dbReference type="SUPFAM" id="SSF51735">
    <property type="entry name" value="NAD(P)-binding Rossmann-fold domains"/>
    <property type="match status" value="1"/>
</dbReference>
<keyword evidence="2" id="KW-0560">Oxidoreductase</keyword>
<accession>A0AAW7JJL3</accession>